<feature type="transmembrane region" description="Helical" evidence="2">
    <location>
        <begin position="41"/>
        <end position="59"/>
    </location>
</feature>
<feature type="transmembrane region" description="Helical" evidence="2">
    <location>
        <begin position="71"/>
        <end position="90"/>
    </location>
</feature>
<keyword evidence="2" id="KW-0812">Transmembrane</keyword>
<proteinExistence type="predicted"/>
<organism evidence="3 4">
    <name type="scientific">Mycobacteroides immunogenum</name>
    <dbReference type="NCBI Taxonomy" id="83262"/>
    <lineage>
        <taxon>Bacteria</taxon>
        <taxon>Bacillati</taxon>
        <taxon>Actinomycetota</taxon>
        <taxon>Actinomycetes</taxon>
        <taxon>Mycobacteriales</taxon>
        <taxon>Mycobacteriaceae</taxon>
        <taxon>Mycobacteroides</taxon>
    </lineage>
</organism>
<dbReference type="RefSeq" id="WP_064627867.1">
    <property type="nucleotide sequence ID" value="NZ_LQYE01000001.1"/>
</dbReference>
<dbReference type="EMBL" id="LQYE01000001">
    <property type="protein sequence ID" value="OAT70680.1"/>
    <property type="molecule type" value="Genomic_DNA"/>
</dbReference>
<gene>
    <name evidence="3" type="ORF">AWB85_05015</name>
</gene>
<evidence type="ECO:0000256" key="1">
    <source>
        <dbReference type="SAM" id="MobiDB-lite"/>
    </source>
</evidence>
<evidence type="ECO:0000313" key="4">
    <source>
        <dbReference type="Proteomes" id="UP000186919"/>
    </source>
</evidence>
<evidence type="ECO:0000256" key="2">
    <source>
        <dbReference type="SAM" id="Phobius"/>
    </source>
</evidence>
<sequence>MPENTNEPAADTDIAESITEVAAQAEPAPDATGKEKARPSIILALSGLVAVLIGGWALTGEDFVELIHSDLLGWLAIAIAIAIGVALVAVPTRRNRG</sequence>
<dbReference type="Proteomes" id="UP000186919">
    <property type="component" value="Unassembled WGS sequence"/>
</dbReference>
<comment type="caution">
    <text evidence="3">The sequence shown here is derived from an EMBL/GenBank/DDBJ whole genome shotgun (WGS) entry which is preliminary data.</text>
</comment>
<evidence type="ECO:0000313" key="3">
    <source>
        <dbReference type="EMBL" id="OAT70680.1"/>
    </source>
</evidence>
<name>A0A179VFN5_9MYCO</name>
<accession>A0A179VFN5</accession>
<protein>
    <submittedName>
        <fullName evidence="3">Uncharacterized protein</fullName>
    </submittedName>
</protein>
<keyword evidence="2" id="KW-1133">Transmembrane helix</keyword>
<reference evidence="3 4" key="1">
    <citation type="submission" date="2016-01" db="EMBL/GenBank/DDBJ databases">
        <title>Mycobacterium immunogenum strain CD11_6 genome sequencing and assembly.</title>
        <authorList>
            <person name="Kaur G."/>
            <person name="Nair G.R."/>
            <person name="Mayilraj S."/>
        </authorList>
    </citation>
    <scope>NUCLEOTIDE SEQUENCE [LARGE SCALE GENOMIC DNA]</scope>
    <source>
        <strain evidence="3 4">CD11-6</strain>
    </source>
</reference>
<dbReference type="AlphaFoldDB" id="A0A179VFN5"/>
<keyword evidence="2" id="KW-0472">Membrane</keyword>
<feature type="region of interest" description="Disordered" evidence="1">
    <location>
        <begin position="1"/>
        <end position="36"/>
    </location>
</feature>